<evidence type="ECO:0000256" key="1">
    <source>
        <dbReference type="SAM" id="MobiDB-lite"/>
    </source>
</evidence>
<sequence length="143" mass="16339">MKFSFLDIDDFCKQPRSLREVEERARTTTVLGQCRLGLPSLSFETCCEIQRLDVEEPTFQKTYCPTNHKPNLSVQRQTLSHTQPPTSTDPRRLSRGGFLNPIGNPQMMPLSSSTKTVFSRSNREQPPNDAKLVMYLQRFAEAS</sequence>
<name>A0A0N4V5J0_ENTVE</name>
<keyword evidence="3" id="KW-1185">Reference proteome</keyword>
<reference evidence="4" key="1">
    <citation type="submission" date="2017-02" db="UniProtKB">
        <authorList>
            <consortium name="WormBaseParasite"/>
        </authorList>
    </citation>
    <scope>IDENTIFICATION</scope>
</reference>
<evidence type="ECO:0000313" key="2">
    <source>
        <dbReference type="EMBL" id="VDD90362.1"/>
    </source>
</evidence>
<proteinExistence type="predicted"/>
<protein>
    <submittedName>
        <fullName evidence="2 4">Uncharacterized protein</fullName>
    </submittedName>
</protein>
<dbReference type="Proteomes" id="UP000274131">
    <property type="component" value="Unassembled WGS sequence"/>
</dbReference>
<accession>A0A0N4V5J0</accession>
<feature type="region of interest" description="Disordered" evidence="1">
    <location>
        <begin position="69"/>
        <end position="128"/>
    </location>
</feature>
<gene>
    <name evidence="2" type="ORF">EVEC_LOCUS5113</name>
</gene>
<reference evidence="2 3" key="2">
    <citation type="submission" date="2018-10" db="EMBL/GenBank/DDBJ databases">
        <authorList>
            <consortium name="Pathogen Informatics"/>
        </authorList>
    </citation>
    <scope>NUCLEOTIDE SEQUENCE [LARGE SCALE GENOMIC DNA]</scope>
</reference>
<dbReference type="AlphaFoldDB" id="A0A0N4V5J0"/>
<dbReference type="WBParaSite" id="EVEC_0000550201-mRNA-1">
    <property type="protein sequence ID" value="EVEC_0000550201-mRNA-1"/>
    <property type="gene ID" value="EVEC_0000550201"/>
</dbReference>
<feature type="compositionally biased region" description="Polar residues" evidence="1">
    <location>
        <begin position="69"/>
        <end position="88"/>
    </location>
</feature>
<dbReference type="EMBL" id="UXUI01008057">
    <property type="protein sequence ID" value="VDD90362.1"/>
    <property type="molecule type" value="Genomic_DNA"/>
</dbReference>
<feature type="compositionally biased region" description="Polar residues" evidence="1">
    <location>
        <begin position="109"/>
        <end position="120"/>
    </location>
</feature>
<evidence type="ECO:0000313" key="3">
    <source>
        <dbReference type="Proteomes" id="UP000274131"/>
    </source>
</evidence>
<evidence type="ECO:0000313" key="4">
    <source>
        <dbReference type="WBParaSite" id="EVEC_0000550201-mRNA-1"/>
    </source>
</evidence>
<organism evidence="4">
    <name type="scientific">Enterobius vermicularis</name>
    <name type="common">Human pinworm</name>
    <dbReference type="NCBI Taxonomy" id="51028"/>
    <lineage>
        <taxon>Eukaryota</taxon>
        <taxon>Metazoa</taxon>
        <taxon>Ecdysozoa</taxon>
        <taxon>Nematoda</taxon>
        <taxon>Chromadorea</taxon>
        <taxon>Rhabditida</taxon>
        <taxon>Spirurina</taxon>
        <taxon>Oxyuridomorpha</taxon>
        <taxon>Oxyuroidea</taxon>
        <taxon>Oxyuridae</taxon>
        <taxon>Enterobius</taxon>
    </lineage>
</organism>